<evidence type="ECO:0000313" key="8">
    <source>
        <dbReference type="Proteomes" id="UP001189624"/>
    </source>
</evidence>
<keyword evidence="4" id="KW-0547">Nucleotide-binding</keyword>
<proteinExistence type="inferred from homology"/>
<feature type="binding site" evidence="4">
    <location>
        <begin position="260"/>
        <end position="264"/>
    </location>
    <ligand>
        <name>ATP</name>
        <dbReference type="ChEBI" id="CHEBI:30616"/>
    </ligand>
</feature>
<keyword evidence="2" id="KW-0378">Hydrolase</keyword>
<dbReference type="AlphaFoldDB" id="A0AA86SC70"/>
<evidence type="ECO:0000313" key="7">
    <source>
        <dbReference type="EMBL" id="CAJ1941981.1"/>
    </source>
</evidence>
<name>A0AA86SC70_9FABA</name>
<organism evidence="7 8">
    <name type="scientific">Sphenostylis stenocarpa</name>
    <dbReference type="NCBI Taxonomy" id="92480"/>
    <lineage>
        <taxon>Eukaryota</taxon>
        <taxon>Viridiplantae</taxon>
        <taxon>Streptophyta</taxon>
        <taxon>Embryophyta</taxon>
        <taxon>Tracheophyta</taxon>
        <taxon>Spermatophyta</taxon>
        <taxon>Magnoliopsida</taxon>
        <taxon>eudicotyledons</taxon>
        <taxon>Gunneridae</taxon>
        <taxon>Pentapetalae</taxon>
        <taxon>rosids</taxon>
        <taxon>fabids</taxon>
        <taxon>Fabales</taxon>
        <taxon>Fabaceae</taxon>
        <taxon>Papilionoideae</taxon>
        <taxon>50 kb inversion clade</taxon>
        <taxon>NPAAA clade</taxon>
        <taxon>indigoferoid/millettioid clade</taxon>
        <taxon>Phaseoleae</taxon>
        <taxon>Sphenostylis</taxon>
    </lineage>
</organism>
<keyword evidence="6" id="KW-0472">Membrane</keyword>
<dbReference type="EMBL" id="OY731400">
    <property type="protein sequence ID" value="CAJ1941981.1"/>
    <property type="molecule type" value="Genomic_DNA"/>
</dbReference>
<dbReference type="Pfam" id="PF01150">
    <property type="entry name" value="GDA1_CD39"/>
    <property type="match status" value="1"/>
</dbReference>
<keyword evidence="6" id="KW-1133">Transmembrane helix</keyword>
<gene>
    <name evidence="7" type="ORF">AYBTSS11_LOCUS10604</name>
</gene>
<evidence type="ECO:0000256" key="6">
    <source>
        <dbReference type="SAM" id="Phobius"/>
    </source>
</evidence>
<evidence type="ECO:0000256" key="2">
    <source>
        <dbReference type="ARBA" id="ARBA00022801"/>
    </source>
</evidence>
<dbReference type="CDD" id="cd24043">
    <property type="entry name" value="ASKHA_NBD_AtAPY7-like"/>
    <property type="match status" value="1"/>
</dbReference>
<sequence>MVFGKLSGLKNNLRISASLQDLSSYRNLDPEHGLLRDPTTASFSKTKPLQLPNPVRRKCLAPIALISFLLLILLFLLYTFYTRQASPKYYVVLDCGSTGTRVFVYKAQVQHGHSSNLPIAIESLKDGLRKNPASGRAYDRMETEPGLDKLVRNMTGLKTALKPLINWAQKQIPEPSHRSTSLFLYATAGVRKLPFDDSKRLLDNAWNVLKGSPFVCRRDSVKIISGTEEAYFGWIALNYESGILGVKPKKETYGALDLGGSSLQVTFEGYKQQRLNSETSLYVRIGSVNHHLTAYSLARYGLNEAFDKSVARVFKDSGYNIANVVKGDVELKHPCLQSGYKERYTCSHCAALDKEGESPKVEGNGNGNVVAKNGGLRTMVTLVGAPNWQRCSALAKVAVNLSEWSDDSPGLDCEIHPCALPDNMPRPMGHFYVISGFFVVYRFFNLSAEATLEDVLEKGREFCEKRWDVAKKSVAPQPFIEQYCFRAPYIASLLREGLHITDKHITVGSGSITWTLGVALLEAGRAYSVRFGLRGFDMLQMKMNLLLLIPILILSFILLLCALSWVVNWMPRFFRRLYLPFFRHNGGSSASGLNIPSPFRFKRWSPINSGDRIKTPLSPNAAGSQDRSFSLGHGLGDSSGNIQLMESSFHPSASSVSHSYSSNNLGQMQFDSSIGTFWSPHRSQMRLQSRRSQSREDLHSSLSETHMVKV</sequence>
<comment type="similarity">
    <text evidence="1">Belongs to the GDA1/CD39 NTPase family.</text>
</comment>
<feature type="transmembrane region" description="Helical" evidence="6">
    <location>
        <begin position="59"/>
        <end position="81"/>
    </location>
</feature>
<protein>
    <recommendedName>
        <fullName evidence="9">Apyrase 7</fullName>
    </recommendedName>
</protein>
<dbReference type="GO" id="GO:0017110">
    <property type="term" value="F:nucleoside diphosphate phosphatase activity"/>
    <property type="evidence" value="ECO:0007669"/>
    <property type="project" value="TreeGrafter"/>
</dbReference>
<evidence type="ECO:0000256" key="4">
    <source>
        <dbReference type="PIRSR" id="PIRSR600407-2"/>
    </source>
</evidence>
<evidence type="ECO:0000256" key="3">
    <source>
        <dbReference type="PIRSR" id="PIRSR600407-1"/>
    </source>
</evidence>
<feature type="active site" description="Proton acceptor" evidence="3">
    <location>
        <position position="229"/>
    </location>
</feature>
<evidence type="ECO:0000256" key="5">
    <source>
        <dbReference type="SAM" id="MobiDB-lite"/>
    </source>
</evidence>
<keyword evidence="8" id="KW-1185">Reference proteome</keyword>
<dbReference type="Gramene" id="rna-AYBTSS11_LOCUS10604">
    <property type="protein sequence ID" value="CAJ1941981.1"/>
    <property type="gene ID" value="gene-AYBTSS11_LOCUS10604"/>
</dbReference>
<accession>A0AA86SC70</accession>
<dbReference type="Gene3D" id="3.30.420.40">
    <property type="match status" value="1"/>
</dbReference>
<keyword evidence="4" id="KW-0067">ATP-binding</keyword>
<keyword evidence="6" id="KW-0812">Transmembrane</keyword>
<dbReference type="PANTHER" id="PTHR11782:SF128">
    <property type="entry name" value="GDA1_CD39 NUCLEOSIDE PHOSPHATASE FAMILY PROTEIN"/>
    <property type="match status" value="1"/>
</dbReference>
<dbReference type="Proteomes" id="UP001189624">
    <property type="component" value="Chromosome 3"/>
</dbReference>
<feature type="transmembrane region" description="Helical" evidence="6">
    <location>
        <begin position="545"/>
        <end position="567"/>
    </location>
</feature>
<dbReference type="GO" id="GO:0016020">
    <property type="term" value="C:membrane"/>
    <property type="evidence" value="ECO:0007669"/>
    <property type="project" value="TreeGrafter"/>
</dbReference>
<evidence type="ECO:0000256" key="1">
    <source>
        <dbReference type="ARBA" id="ARBA00009283"/>
    </source>
</evidence>
<reference evidence="7" key="1">
    <citation type="submission" date="2023-10" db="EMBL/GenBank/DDBJ databases">
        <authorList>
            <person name="Domelevo Entfellner J.-B."/>
        </authorList>
    </citation>
    <scope>NUCLEOTIDE SEQUENCE</scope>
</reference>
<dbReference type="GO" id="GO:0005524">
    <property type="term" value="F:ATP binding"/>
    <property type="evidence" value="ECO:0007669"/>
    <property type="project" value="UniProtKB-KW"/>
</dbReference>
<feature type="region of interest" description="Disordered" evidence="5">
    <location>
        <begin position="684"/>
        <end position="710"/>
    </location>
</feature>
<dbReference type="InterPro" id="IPR000407">
    <property type="entry name" value="GDA1_CD39_NTPase"/>
</dbReference>
<dbReference type="Gene3D" id="3.30.420.150">
    <property type="entry name" value="Exopolyphosphatase. Domain 2"/>
    <property type="match status" value="1"/>
</dbReference>
<dbReference type="GO" id="GO:0009134">
    <property type="term" value="P:nucleoside diphosphate catabolic process"/>
    <property type="evidence" value="ECO:0007669"/>
    <property type="project" value="TreeGrafter"/>
</dbReference>
<dbReference type="PANTHER" id="PTHR11782">
    <property type="entry name" value="ADENOSINE/GUANOSINE DIPHOSPHATASE"/>
    <property type="match status" value="1"/>
</dbReference>
<evidence type="ECO:0008006" key="9">
    <source>
        <dbReference type="Google" id="ProtNLM"/>
    </source>
</evidence>